<feature type="domain" description="CBM6" evidence="1">
    <location>
        <begin position="43"/>
        <end position="172"/>
    </location>
</feature>
<dbReference type="STRING" id="682795.AciX8_4121"/>
<accession>G8NQT9</accession>
<evidence type="ECO:0000313" key="3">
    <source>
        <dbReference type="EMBL" id="AEU38402.1"/>
    </source>
</evidence>
<dbReference type="RefSeq" id="WP_014267273.1">
    <property type="nucleotide sequence ID" value="NC_016631.1"/>
</dbReference>
<evidence type="ECO:0000259" key="2">
    <source>
        <dbReference type="PROSITE" id="PS51910"/>
    </source>
</evidence>
<sequence>MSRIRMAAGSFVELLGQRCFISRFFLFLAMALLTPLSLLHAQTVYEGNASANALEGTAVSEACSGCLNGTRIGNIGNGNANYLRIKNISVPTTGTYTVTLYYTEGTDGGARSFTIQINNGAGPTLTNLTGSSWTAPAAPVTFQANFTAGSGNSVGFFNATGSAPDVDHIEVSGGGGGGSTTKIVAPYVDMGNGAPFNDVPSMAASAGLKYITLAFIIADGSSCKAAWDDGTPITSENTYAGYIQSLRNAGGDGIISFGGEGGDELADVCTSTSALQAQYQAVITKYNVTRIDFDIEQDDGDAIDNTAAIDRRNQVLAALQAANPNLIVSYTIPVDPGGLESNALNVLQSALKFGVKVSIVNIMTMDYGVRGEEGTFAVDSSNGTLSQLEQIGMNAQLGITPQIGYNDPTPGLSPLEVFTLADAQTVATYANGNSKVGLISFWALERDQACPNGETGLQQGQAPNTCSGLSQSPYEFSNIFEQF</sequence>
<keyword evidence="3" id="KW-0326">Glycosidase</keyword>
<proteinExistence type="predicted"/>
<dbReference type="GO" id="GO:0030246">
    <property type="term" value="F:carbohydrate binding"/>
    <property type="evidence" value="ECO:0007669"/>
    <property type="project" value="InterPro"/>
</dbReference>
<reference evidence="3 4" key="1">
    <citation type="submission" date="2011-11" db="EMBL/GenBank/DDBJ databases">
        <title>Complete sequence of Granulicella mallensis MP5ACTX8.</title>
        <authorList>
            <consortium name="US DOE Joint Genome Institute"/>
            <person name="Lucas S."/>
            <person name="Copeland A."/>
            <person name="Lapidus A."/>
            <person name="Cheng J.-F."/>
            <person name="Goodwin L."/>
            <person name="Pitluck S."/>
            <person name="Peters L."/>
            <person name="Lu M."/>
            <person name="Detter J.C."/>
            <person name="Han C."/>
            <person name="Tapia R."/>
            <person name="Land M."/>
            <person name="Hauser L."/>
            <person name="Kyrpides N."/>
            <person name="Ivanova N."/>
            <person name="Mikhailova N."/>
            <person name="Pagani I."/>
            <person name="Rawat S."/>
            <person name="Mannisto M."/>
            <person name="Haggblom M."/>
            <person name="Woyke T."/>
        </authorList>
    </citation>
    <scope>NUCLEOTIDE SEQUENCE [LARGE SCALE GENOMIC DNA]</scope>
    <source>
        <strain evidence="4">ATCC BAA-1857 / DSM 23137 / MP5ACTX8</strain>
    </source>
</reference>
<feature type="domain" description="GH18" evidence="2">
    <location>
        <begin position="181"/>
        <end position="483"/>
    </location>
</feature>
<dbReference type="OrthoDB" id="119355at2"/>
<keyword evidence="3" id="KW-0378">Hydrolase</keyword>
<dbReference type="Gene3D" id="2.60.120.260">
    <property type="entry name" value="Galactose-binding domain-like"/>
    <property type="match status" value="1"/>
</dbReference>
<dbReference type="SUPFAM" id="SSF51445">
    <property type="entry name" value="(Trans)glycosidases"/>
    <property type="match status" value="1"/>
</dbReference>
<dbReference type="CDD" id="cd06543">
    <property type="entry name" value="GH18_PF-ChiA-like"/>
    <property type="match status" value="1"/>
</dbReference>
<dbReference type="CDD" id="cd04081">
    <property type="entry name" value="CBM35_galactosidase-like"/>
    <property type="match status" value="1"/>
</dbReference>
<dbReference type="EC" id="3.2.1.14" evidence="3"/>
<protein>
    <submittedName>
        <fullName evidence="3">Chitinase</fullName>
        <ecNumber evidence="3">3.2.1.14</ecNumber>
    </submittedName>
</protein>
<evidence type="ECO:0000259" key="1">
    <source>
        <dbReference type="PROSITE" id="PS51175"/>
    </source>
</evidence>
<dbReference type="InterPro" id="IPR017853">
    <property type="entry name" value="GH"/>
</dbReference>
<dbReference type="AlphaFoldDB" id="G8NQT9"/>
<organism evidence="3 4">
    <name type="scientific">Granulicella mallensis (strain ATCC BAA-1857 / DSM 23137 / MP5ACTX8)</name>
    <dbReference type="NCBI Taxonomy" id="682795"/>
    <lineage>
        <taxon>Bacteria</taxon>
        <taxon>Pseudomonadati</taxon>
        <taxon>Acidobacteriota</taxon>
        <taxon>Terriglobia</taxon>
        <taxon>Terriglobales</taxon>
        <taxon>Acidobacteriaceae</taxon>
        <taxon>Granulicella</taxon>
    </lineage>
</organism>
<dbReference type="eggNOG" id="COG3325">
    <property type="taxonomic scope" value="Bacteria"/>
</dbReference>
<dbReference type="PANTHER" id="PTHR42976">
    <property type="entry name" value="BIFUNCTIONAL CHITINASE/LYSOZYME-RELATED"/>
    <property type="match status" value="1"/>
</dbReference>
<dbReference type="Gene3D" id="3.20.20.80">
    <property type="entry name" value="Glycosidases"/>
    <property type="match status" value="1"/>
</dbReference>
<name>G8NQT9_GRAMM</name>
<dbReference type="InterPro" id="IPR005084">
    <property type="entry name" value="CBM6"/>
</dbReference>
<dbReference type="EMBL" id="CP003130">
    <property type="protein sequence ID" value="AEU38402.1"/>
    <property type="molecule type" value="Genomic_DNA"/>
</dbReference>
<dbReference type="PANTHER" id="PTHR42976:SF1">
    <property type="entry name" value="GH18 DOMAIN-CONTAINING PROTEIN-RELATED"/>
    <property type="match status" value="1"/>
</dbReference>
<dbReference type="KEGG" id="gma:AciX8_4121"/>
<gene>
    <name evidence="3" type="ordered locus">AciX8_4121</name>
</gene>
<dbReference type="HOGENOM" id="CLU_019399_4_0_0"/>
<dbReference type="PROSITE" id="PS51910">
    <property type="entry name" value="GH18_2"/>
    <property type="match status" value="1"/>
</dbReference>
<evidence type="ECO:0000313" key="4">
    <source>
        <dbReference type="Proteomes" id="UP000007113"/>
    </source>
</evidence>
<dbReference type="PROSITE" id="PS51175">
    <property type="entry name" value="CBM6"/>
    <property type="match status" value="1"/>
</dbReference>
<keyword evidence="4" id="KW-1185">Reference proteome</keyword>
<dbReference type="InterPro" id="IPR052750">
    <property type="entry name" value="GH18_Chitinase"/>
</dbReference>
<dbReference type="Proteomes" id="UP000007113">
    <property type="component" value="Chromosome"/>
</dbReference>
<dbReference type="InterPro" id="IPR001223">
    <property type="entry name" value="Glyco_hydro18_cat"/>
</dbReference>
<dbReference type="Pfam" id="PF00704">
    <property type="entry name" value="Glyco_hydro_18"/>
    <property type="match status" value="1"/>
</dbReference>
<dbReference type="GO" id="GO:0008843">
    <property type="term" value="F:endochitinase activity"/>
    <property type="evidence" value="ECO:0007669"/>
    <property type="project" value="UniProtKB-EC"/>
</dbReference>
<dbReference type="eggNOG" id="COG3979">
    <property type="taxonomic scope" value="Bacteria"/>
</dbReference>
<dbReference type="GO" id="GO:0005975">
    <property type="term" value="P:carbohydrate metabolic process"/>
    <property type="evidence" value="ECO:0007669"/>
    <property type="project" value="InterPro"/>
</dbReference>